<keyword evidence="2" id="KW-1185">Reference proteome</keyword>
<dbReference type="RefSeq" id="WP_004626931.1">
    <property type="nucleotide sequence ID" value="NZ_AORV01000042.1"/>
</dbReference>
<reference evidence="1 2" key="1">
    <citation type="journal article" date="2013" name="Genome Announc.">
        <title>Draft Genome Sequence of the Cellulolytic, Mesophilic, Anaerobic Bacterium Clostridium termitidis Strain CT1112 (DSM 5398).</title>
        <authorList>
            <person name="Lal S."/>
            <person name="Ramachandran U."/>
            <person name="Zhang X."/>
            <person name="Munir R."/>
            <person name="Sparling R."/>
            <person name="Levin D.B."/>
        </authorList>
    </citation>
    <scope>NUCLEOTIDE SEQUENCE [LARGE SCALE GENOMIC DNA]</scope>
    <source>
        <strain evidence="1 2">CT1112</strain>
    </source>
</reference>
<comment type="caution">
    <text evidence="1">The sequence shown here is derived from an EMBL/GenBank/DDBJ whole genome shotgun (WGS) entry which is preliminary data.</text>
</comment>
<dbReference type="EMBL" id="AORV01000042">
    <property type="protein sequence ID" value="EMS71185.1"/>
    <property type="molecule type" value="Genomic_DNA"/>
</dbReference>
<dbReference type="PATRIC" id="fig|1195236.3.peg.3261"/>
<organism evidence="1 2">
    <name type="scientific">Ruminiclostridium cellobioparum subsp. termitidis CT1112</name>
    <dbReference type="NCBI Taxonomy" id="1195236"/>
    <lineage>
        <taxon>Bacteria</taxon>
        <taxon>Bacillati</taxon>
        <taxon>Bacillota</taxon>
        <taxon>Clostridia</taxon>
        <taxon>Eubacteriales</taxon>
        <taxon>Oscillospiraceae</taxon>
        <taxon>Ruminiclostridium</taxon>
    </lineage>
</organism>
<dbReference type="Pfam" id="PF07875">
    <property type="entry name" value="Coat_F"/>
    <property type="match status" value="1"/>
</dbReference>
<accession>S0FHF9</accession>
<evidence type="ECO:0000313" key="1">
    <source>
        <dbReference type="EMBL" id="EMS71185.1"/>
    </source>
</evidence>
<proteinExistence type="predicted"/>
<protein>
    <submittedName>
        <fullName evidence="1">Coat F domain-containing protein</fullName>
    </submittedName>
</protein>
<gene>
    <name evidence="1" type="ORF">CTER_3036</name>
</gene>
<dbReference type="STRING" id="1195236.CTER_3036"/>
<evidence type="ECO:0000313" key="2">
    <source>
        <dbReference type="Proteomes" id="UP000014155"/>
    </source>
</evidence>
<dbReference type="eggNOG" id="COG5577">
    <property type="taxonomic scope" value="Bacteria"/>
</dbReference>
<dbReference type="InterPro" id="IPR012347">
    <property type="entry name" value="Ferritin-like"/>
</dbReference>
<dbReference type="Gene3D" id="1.20.1260.10">
    <property type="match status" value="1"/>
</dbReference>
<sequence length="90" mass="9936">MANLTDKEIMASVLGEHKLAASSLTNLILESVCPMLRNDAESILTKTFDAQKQVFDIMSQKGWYSVQSASQQEISSAQQKIKGIQSQMSQ</sequence>
<dbReference type="Proteomes" id="UP000014155">
    <property type="component" value="Unassembled WGS sequence"/>
</dbReference>
<dbReference type="InterPro" id="IPR012851">
    <property type="entry name" value="Spore_coat_CotF-like"/>
</dbReference>
<name>S0FHF9_RUMCE</name>
<dbReference type="AlphaFoldDB" id="S0FHF9"/>